<reference evidence="4 5" key="1">
    <citation type="submission" date="2022-10" db="EMBL/GenBank/DDBJ databases">
        <title>Defluviimonas sp. nov., isolated from ocean surface sediments.</title>
        <authorList>
            <person name="He W."/>
            <person name="Wang L."/>
            <person name="Zhang D.-F."/>
        </authorList>
    </citation>
    <scope>NUCLEOTIDE SEQUENCE [LARGE SCALE GENOMIC DNA]</scope>
    <source>
        <strain evidence="4 5">WL0024</strain>
    </source>
</reference>
<dbReference type="Pfam" id="PF04355">
    <property type="entry name" value="BamE"/>
    <property type="match status" value="1"/>
</dbReference>
<dbReference type="Proteomes" id="UP001209535">
    <property type="component" value="Unassembled WGS sequence"/>
</dbReference>
<keyword evidence="2" id="KW-0472">Membrane</keyword>
<organism evidence="4 5">
    <name type="scientific">Albidovulum salinarum</name>
    <dbReference type="NCBI Taxonomy" id="2984153"/>
    <lineage>
        <taxon>Bacteria</taxon>
        <taxon>Pseudomonadati</taxon>
        <taxon>Pseudomonadota</taxon>
        <taxon>Alphaproteobacteria</taxon>
        <taxon>Rhodobacterales</taxon>
        <taxon>Paracoccaceae</taxon>
        <taxon>Albidovulum</taxon>
    </lineage>
</organism>
<name>A0ABT2WYA5_9RHOB</name>
<sequence length="153" mass="16639">MAWLGSGMRRGVFVLSVVTLSACTSIYQNHGYVPRDDELAKVVVGESTREAVAETVGRPTSTGLLTGAAWYYVGSRFRQYGVRAPEEIEREVVAISFDEAGLVENVERFGLENGRAVVISRRVTDSNVKGLSFLRQLLGNVGNIDASQVLGEN</sequence>
<protein>
    <submittedName>
        <fullName evidence="4">Outer membrane protein assembly factor BamE</fullName>
    </submittedName>
</protein>
<dbReference type="Gene3D" id="3.30.1450.10">
    <property type="match status" value="1"/>
</dbReference>
<evidence type="ECO:0000259" key="3">
    <source>
        <dbReference type="Pfam" id="PF04355"/>
    </source>
</evidence>
<evidence type="ECO:0000256" key="2">
    <source>
        <dbReference type="ARBA" id="ARBA00023136"/>
    </source>
</evidence>
<feature type="domain" description="Outer membrane protein assembly factor BamE" evidence="3">
    <location>
        <begin position="31"/>
        <end position="106"/>
    </location>
</feature>
<evidence type="ECO:0000313" key="5">
    <source>
        <dbReference type="Proteomes" id="UP001209535"/>
    </source>
</evidence>
<evidence type="ECO:0000313" key="4">
    <source>
        <dbReference type="EMBL" id="MCU9846410.1"/>
    </source>
</evidence>
<gene>
    <name evidence="4" type="ORF">OEZ60_00130</name>
</gene>
<accession>A0ABT2WYA5</accession>
<evidence type="ECO:0000256" key="1">
    <source>
        <dbReference type="ARBA" id="ARBA00022729"/>
    </source>
</evidence>
<dbReference type="EMBL" id="JAOVQO010000001">
    <property type="protein sequence ID" value="MCU9846410.1"/>
    <property type="molecule type" value="Genomic_DNA"/>
</dbReference>
<comment type="caution">
    <text evidence="4">The sequence shown here is derived from an EMBL/GenBank/DDBJ whole genome shotgun (WGS) entry which is preliminary data.</text>
</comment>
<dbReference type="RefSeq" id="WP_263331978.1">
    <property type="nucleotide sequence ID" value="NZ_JAOVQO010000001.1"/>
</dbReference>
<dbReference type="InterPro" id="IPR037873">
    <property type="entry name" value="BamE-like"/>
</dbReference>
<proteinExistence type="predicted"/>
<keyword evidence="1" id="KW-0732">Signal</keyword>
<dbReference type="InterPro" id="IPR007450">
    <property type="entry name" value="BamE_dom"/>
</dbReference>
<keyword evidence="5" id="KW-1185">Reference proteome</keyword>